<dbReference type="AlphaFoldDB" id="A0A5R9GSY8"/>
<protein>
    <recommendedName>
        <fullName evidence="4">MotA/TolQ/ExbB proton channel domain-containing protein</fullName>
    </recommendedName>
</protein>
<organism evidence="2 3">
    <name type="scientific">Mariprofundus erugo</name>
    <dbReference type="NCBI Taxonomy" id="2528639"/>
    <lineage>
        <taxon>Bacteria</taxon>
        <taxon>Pseudomonadati</taxon>
        <taxon>Pseudomonadota</taxon>
        <taxon>Candidatius Mariprofundia</taxon>
        <taxon>Mariprofundales</taxon>
        <taxon>Mariprofundaceae</taxon>
        <taxon>Mariprofundus</taxon>
    </lineage>
</organism>
<gene>
    <name evidence="2" type="ORF">FEF65_07150</name>
</gene>
<accession>A0A5R9GSY8</accession>
<reference evidence="2 3" key="1">
    <citation type="journal article" date="2019" name="Appl. Environ. Microbiol.">
        <title>Environmental Evidence and Genomic Insight of Iron-oxidizing Bacteria Preference Towards More Corrosion Resistant Stainless Steel at Higher Salinities.</title>
        <authorList>
            <person name="Garrison C.E."/>
            <person name="Price K.A."/>
            <person name="Field E.K."/>
        </authorList>
    </citation>
    <scope>NUCLEOTIDE SEQUENCE [LARGE SCALE GENOMIC DNA]</scope>
    <source>
        <strain evidence="2 3">P3</strain>
    </source>
</reference>
<comment type="caution">
    <text evidence="2">The sequence shown here is derived from an EMBL/GenBank/DDBJ whole genome shotgun (WGS) entry which is preliminary data.</text>
</comment>
<dbReference type="RefSeq" id="WP_138239128.1">
    <property type="nucleotide sequence ID" value="NZ_VBRY01000006.1"/>
</dbReference>
<evidence type="ECO:0008006" key="4">
    <source>
        <dbReference type="Google" id="ProtNLM"/>
    </source>
</evidence>
<sequence>MYMHESRQSRNILIQLAVTTLLVMVLGIYFSDVLGMIYFSNQQTSAGFALNGLILGLFMLGLIRILALLLSYHGEEESLARFHNNLQQRRQDLLEGVSPASIIARRMDLLEGMSIRHAEIHHQALAATLLAHESTRTALIRFIHNILILCGVLGTIISLSIALVGASSLLEQAVSSTGMGMVIHGMSTALSTTMTAVLCYLFLTYFFSAVQNLQTRLLGHIEQLTATRLLPMFQVTEEAVTGQALDLVREAHQLVQSVHESVDALDLASLREGIDQAAEQSRAQHEALLEELRMLSSVLKDGFRLPKE</sequence>
<feature type="transmembrane region" description="Helical" evidence="1">
    <location>
        <begin position="12"/>
        <end position="30"/>
    </location>
</feature>
<name>A0A5R9GSY8_9PROT</name>
<feature type="transmembrane region" description="Helical" evidence="1">
    <location>
        <begin position="182"/>
        <end position="207"/>
    </location>
</feature>
<keyword evidence="1" id="KW-0812">Transmembrane</keyword>
<evidence type="ECO:0000313" key="3">
    <source>
        <dbReference type="Proteomes" id="UP000306585"/>
    </source>
</evidence>
<dbReference type="EMBL" id="VBRY01000006">
    <property type="protein sequence ID" value="TLS67212.1"/>
    <property type="molecule type" value="Genomic_DNA"/>
</dbReference>
<dbReference type="Proteomes" id="UP000306585">
    <property type="component" value="Unassembled WGS sequence"/>
</dbReference>
<evidence type="ECO:0000256" key="1">
    <source>
        <dbReference type="SAM" id="Phobius"/>
    </source>
</evidence>
<proteinExistence type="predicted"/>
<feature type="transmembrane region" description="Helical" evidence="1">
    <location>
        <begin position="146"/>
        <end position="170"/>
    </location>
</feature>
<keyword evidence="1" id="KW-0472">Membrane</keyword>
<keyword evidence="3" id="KW-1185">Reference proteome</keyword>
<feature type="transmembrane region" description="Helical" evidence="1">
    <location>
        <begin position="50"/>
        <end position="72"/>
    </location>
</feature>
<evidence type="ECO:0000313" key="2">
    <source>
        <dbReference type="EMBL" id="TLS67212.1"/>
    </source>
</evidence>
<keyword evidence="1" id="KW-1133">Transmembrane helix</keyword>